<dbReference type="GeneID" id="109464178"/>
<feature type="chain" id="PRO_5027744349" evidence="1">
    <location>
        <begin position="22"/>
        <end position="123"/>
    </location>
</feature>
<dbReference type="KEGG" id="bbel:109464178"/>
<evidence type="ECO:0000313" key="2">
    <source>
        <dbReference type="Proteomes" id="UP000515135"/>
    </source>
</evidence>
<evidence type="ECO:0000256" key="1">
    <source>
        <dbReference type="SAM" id="SignalP"/>
    </source>
</evidence>
<organism evidence="2 3">
    <name type="scientific">Branchiostoma belcheri</name>
    <name type="common">Amphioxus</name>
    <dbReference type="NCBI Taxonomy" id="7741"/>
    <lineage>
        <taxon>Eukaryota</taxon>
        <taxon>Metazoa</taxon>
        <taxon>Chordata</taxon>
        <taxon>Cephalochordata</taxon>
        <taxon>Leptocardii</taxon>
        <taxon>Amphioxiformes</taxon>
        <taxon>Branchiostomatidae</taxon>
        <taxon>Branchiostoma</taxon>
    </lineage>
</organism>
<sequence length="123" mass="13953">MVAKWLLHLAVLVCYSETVVSISRQEGILQDISIRSTSGNPRCYIRIEMNPKEVESAVQQLSHHQKSPADFIHFPPDEKVTINKPATIILLYGNVAVLDVESQKNVLWYCRDATQYLVIDEGK</sequence>
<protein>
    <submittedName>
        <fullName evidence="3">Uncharacterized protein LOC109464178</fullName>
    </submittedName>
</protein>
<dbReference type="Proteomes" id="UP000515135">
    <property type="component" value="Unplaced"/>
</dbReference>
<reference evidence="3" key="1">
    <citation type="submission" date="2025-08" db="UniProtKB">
        <authorList>
            <consortium name="RefSeq"/>
        </authorList>
    </citation>
    <scope>IDENTIFICATION</scope>
    <source>
        <tissue evidence="3">Gonad</tissue>
    </source>
</reference>
<evidence type="ECO:0000313" key="3">
    <source>
        <dbReference type="RefSeq" id="XP_019616674.1"/>
    </source>
</evidence>
<keyword evidence="2" id="KW-1185">Reference proteome</keyword>
<dbReference type="AlphaFoldDB" id="A0A6P4Y2P3"/>
<proteinExistence type="predicted"/>
<gene>
    <name evidence="3" type="primary">LOC109464178</name>
</gene>
<feature type="signal peptide" evidence="1">
    <location>
        <begin position="1"/>
        <end position="21"/>
    </location>
</feature>
<accession>A0A6P4Y2P3</accession>
<name>A0A6P4Y2P3_BRABE</name>
<keyword evidence="1" id="KW-0732">Signal</keyword>
<dbReference type="RefSeq" id="XP_019616674.1">
    <property type="nucleotide sequence ID" value="XM_019761115.1"/>
</dbReference>